<keyword evidence="7 9" id="KW-1133">Transmembrane helix</keyword>
<keyword evidence="6" id="KW-0029">Amino-acid transport</keyword>
<dbReference type="AlphaFoldDB" id="A0A7S8RH23"/>
<feature type="transmembrane region" description="Helical" evidence="9">
    <location>
        <begin position="131"/>
        <end position="152"/>
    </location>
</feature>
<dbReference type="GO" id="GO:0006865">
    <property type="term" value="P:amino acid transport"/>
    <property type="evidence" value="ECO:0007669"/>
    <property type="project" value="UniProtKB-KW"/>
</dbReference>
<dbReference type="GO" id="GO:0043190">
    <property type="term" value="C:ATP-binding cassette (ABC) transporter complex"/>
    <property type="evidence" value="ECO:0007669"/>
    <property type="project" value="InterPro"/>
</dbReference>
<dbReference type="SUPFAM" id="SSF161098">
    <property type="entry name" value="MetI-like"/>
    <property type="match status" value="1"/>
</dbReference>
<dbReference type="InterPro" id="IPR043429">
    <property type="entry name" value="ArtM/GltK/GlnP/TcyL/YhdX-like"/>
</dbReference>
<keyword evidence="8 9" id="KW-0472">Membrane</keyword>
<dbReference type="PROSITE" id="PS50928">
    <property type="entry name" value="ABC_TM1"/>
    <property type="match status" value="1"/>
</dbReference>
<feature type="domain" description="ABC transmembrane type-1" evidence="10">
    <location>
        <begin position="86"/>
        <end position="277"/>
    </location>
</feature>
<evidence type="ECO:0000259" key="10">
    <source>
        <dbReference type="PROSITE" id="PS50928"/>
    </source>
</evidence>
<comment type="similarity">
    <text evidence="2">Belongs to the binding-protein-dependent transport system permease family. HisMQ subfamily.</text>
</comment>
<organism evidence="11 12">
    <name type="scientific">Microbacterium schleiferi</name>
    <dbReference type="NCBI Taxonomy" id="69362"/>
    <lineage>
        <taxon>Bacteria</taxon>
        <taxon>Bacillati</taxon>
        <taxon>Actinomycetota</taxon>
        <taxon>Actinomycetes</taxon>
        <taxon>Micrococcales</taxon>
        <taxon>Microbacteriaceae</taxon>
        <taxon>Microbacterium</taxon>
    </lineage>
</organism>
<dbReference type="PANTHER" id="PTHR30614">
    <property type="entry name" value="MEMBRANE COMPONENT OF AMINO ACID ABC TRANSPORTER"/>
    <property type="match status" value="1"/>
</dbReference>
<evidence type="ECO:0000313" key="12">
    <source>
        <dbReference type="Proteomes" id="UP000594480"/>
    </source>
</evidence>
<evidence type="ECO:0000313" key="11">
    <source>
        <dbReference type="EMBL" id="QPE03876.1"/>
    </source>
</evidence>
<dbReference type="KEGG" id="msf:IT882_11475"/>
<keyword evidence="3 9" id="KW-0813">Transport</keyword>
<reference evidence="11 12" key="1">
    <citation type="submission" date="2020-11" db="EMBL/GenBank/DDBJ databases">
        <title>Amino acid is mineralized and recycled by bacteria in oceanic microbiome.</title>
        <authorList>
            <person name="Zheng L.Y."/>
        </authorList>
    </citation>
    <scope>NUCLEOTIDE SEQUENCE [LARGE SCALE GENOMIC DNA]</scope>
    <source>
        <strain evidence="11 12">A32-1</strain>
    </source>
</reference>
<dbReference type="CDD" id="cd06261">
    <property type="entry name" value="TM_PBP2"/>
    <property type="match status" value="1"/>
</dbReference>
<feature type="transmembrane region" description="Helical" evidence="9">
    <location>
        <begin position="86"/>
        <end position="110"/>
    </location>
</feature>
<dbReference type="EMBL" id="CP064760">
    <property type="protein sequence ID" value="QPE03876.1"/>
    <property type="molecule type" value="Genomic_DNA"/>
</dbReference>
<evidence type="ECO:0000256" key="9">
    <source>
        <dbReference type="RuleBase" id="RU363032"/>
    </source>
</evidence>
<dbReference type="NCBIfam" id="TIGR01726">
    <property type="entry name" value="HEQRo_perm_3TM"/>
    <property type="match status" value="1"/>
</dbReference>
<dbReference type="InterPro" id="IPR010065">
    <property type="entry name" value="AA_ABC_transptr_permease_3TM"/>
</dbReference>
<evidence type="ECO:0000256" key="4">
    <source>
        <dbReference type="ARBA" id="ARBA00022475"/>
    </source>
</evidence>
<gene>
    <name evidence="11" type="ORF">IT882_11475</name>
</gene>
<feature type="transmembrane region" description="Helical" evidence="9">
    <location>
        <begin position="37"/>
        <end position="57"/>
    </location>
</feature>
<keyword evidence="4" id="KW-1003">Cell membrane</keyword>
<keyword evidence="5 9" id="KW-0812">Transmembrane</keyword>
<feature type="transmembrane region" description="Helical" evidence="9">
    <location>
        <begin position="158"/>
        <end position="178"/>
    </location>
</feature>
<dbReference type="PANTHER" id="PTHR30614:SF20">
    <property type="entry name" value="GLUTAMINE TRANSPORT SYSTEM PERMEASE PROTEIN GLNP"/>
    <property type="match status" value="1"/>
</dbReference>
<evidence type="ECO:0000256" key="3">
    <source>
        <dbReference type="ARBA" id="ARBA00022448"/>
    </source>
</evidence>
<feature type="transmembrane region" description="Helical" evidence="9">
    <location>
        <begin position="256"/>
        <end position="277"/>
    </location>
</feature>
<keyword evidence="12" id="KW-1185">Reference proteome</keyword>
<dbReference type="Proteomes" id="UP000594480">
    <property type="component" value="Chromosome"/>
</dbReference>
<comment type="subcellular location">
    <subcellularLocation>
        <location evidence="1 9">Cell membrane</location>
        <topology evidence="1 9">Multi-pass membrane protein</topology>
    </subcellularLocation>
</comment>
<protein>
    <submittedName>
        <fullName evidence="11">Amino acid ABC transporter permease</fullName>
    </submittedName>
</protein>
<evidence type="ECO:0000256" key="1">
    <source>
        <dbReference type="ARBA" id="ARBA00004651"/>
    </source>
</evidence>
<evidence type="ECO:0000256" key="6">
    <source>
        <dbReference type="ARBA" id="ARBA00022970"/>
    </source>
</evidence>
<accession>A0A7S8RH23</accession>
<sequence>MTPSDPALAPASGGGLPPPSALELDRRAYRRRRSQRSVLLAIASTVVFAAIVWVSVIQTPGWAAVQEAFFDPRIALEALPKVWDGFLLNLQVLGLSVITVSVVALVVAVLRTLRGPVFFPLRVLAAGYTDLFRGFPFIIVLYLVGYGIPTIVGERIEPVILGVMAVTLTYSAYVAEVIRAGIEAVHPSQRLAARALGLGHAQTLRHVVLPQALRKMTPPLMNDFISMQKDVGLISILGAVDAIAAARSEVSLTYNFTPYVVAGILFVLLAVPTIRVADWYTARLQRREQAGSIL</sequence>
<dbReference type="InterPro" id="IPR000515">
    <property type="entry name" value="MetI-like"/>
</dbReference>
<dbReference type="GO" id="GO:0022857">
    <property type="term" value="F:transmembrane transporter activity"/>
    <property type="evidence" value="ECO:0007669"/>
    <property type="project" value="InterPro"/>
</dbReference>
<evidence type="ECO:0000256" key="2">
    <source>
        <dbReference type="ARBA" id="ARBA00010072"/>
    </source>
</evidence>
<dbReference type="InterPro" id="IPR035906">
    <property type="entry name" value="MetI-like_sf"/>
</dbReference>
<proteinExistence type="inferred from homology"/>
<dbReference type="RefSeq" id="WP_195691967.1">
    <property type="nucleotide sequence ID" value="NZ_CP064760.1"/>
</dbReference>
<evidence type="ECO:0000256" key="7">
    <source>
        <dbReference type="ARBA" id="ARBA00022989"/>
    </source>
</evidence>
<evidence type="ECO:0000256" key="8">
    <source>
        <dbReference type="ARBA" id="ARBA00023136"/>
    </source>
</evidence>
<dbReference type="Pfam" id="PF00528">
    <property type="entry name" value="BPD_transp_1"/>
    <property type="match status" value="1"/>
</dbReference>
<dbReference type="Gene3D" id="1.10.3720.10">
    <property type="entry name" value="MetI-like"/>
    <property type="match status" value="1"/>
</dbReference>
<name>A0A7S8RH23_9MICO</name>
<evidence type="ECO:0000256" key="5">
    <source>
        <dbReference type="ARBA" id="ARBA00022692"/>
    </source>
</evidence>